<sequence length="346" mass="37840">MTAPILFVIPTFNRAPDLPRTIRAIAAQDWPKEAIAVLVVDNSSTDNTAEVVAGLAATLPIRLDYHRKAPEGPSIARNAGLARAPEDGYCAFVDSDVELDPGWTRATVTAMEADPQLALVAGPLVFGHNRALLNCYGGALSPLGLAWDLEEGSPVSAADAPRDALWLNSSAILARTKPVRATGGFDARFFYAYEEPDLCLRLALEGWRCRLVPDAVAIHHVGSDIGRSHADFVFHHVKNRLRMGLKCFSAGTLAWWIPVATAHALLDAVLHVPKRTRLRGFVWNLRNLPDTLRARAAVQARRTVPHGQAFRLMETRWFPPTRLGGLRRRPVEGIVVGNVADDRAAR</sequence>
<dbReference type="Pfam" id="PF00535">
    <property type="entry name" value="Glycos_transf_2"/>
    <property type="match status" value="1"/>
</dbReference>
<gene>
    <name evidence="5" type="ORF">KPL78_02900</name>
</gene>
<keyword evidence="2" id="KW-0328">Glycosyltransferase</keyword>
<keyword evidence="6" id="KW-1185">Reference proteome</keyword>
<dbReference type="InterPro" id="IPR029044">
    <property type="entry name" value="Nucleotide-diphossugar_trans"/>
</dbReference>
<dbReference type="InterPro" id="IPR001173">
    <property type="entry name" value="Glyco_trans_2-like"/>
</dbReference>
<evidence type="ECO:0000313" key="6">
    <source>
        <dbReference type="Proteomes" id="UP001196565"/>
    </source>
</evidence>
<evidence type="ECO:0000256" key="3">
    <source>
        <dbReference type="ARBA" id="ARBA00022679"/>
    </source>
</evidence>
<organism evidence="5 6">
    <name type="scientific">Roseomonas alba</name>
    <dbReference type="NCBI Taxonomy" id="2846776"/>
    <lineage>
        <taxon>Bacteria</taxon>
        <taxon>Pseudomonadati</taxon>
        <taxon>Pseudomonadota</taxon>
        <taxon>Alphaproteobacteria</taxon>
        <taxon>Acetobacterales</taxon>
        <taxon>Roseomonadaceae</taxon>
        <taxon>Roseomonas</taxon>
    </lineage>
</organism>
<dbReference type="Proteomes" id="UP001196565">
    <property type="component" value="Unassembled WGS sequence"/>
</dbReference>
<dbReference type="PANTHER" id="PTHR43179">
    <property type="entry name" value="RHAMNOSYLTRANSFERASE WBBL"/>
    <property type="match status" value="1"/>
</dbReference>
<accession>A0ABS7A3F1</accession>
<dbReference type="PANTHER" id="PTHR43179:SF12">
    <property type="entry name" value="GALACTOFURANOSYLTRANSFERASE GLFT2"/>
    <property type="match status" value="1"/>
</dbReference>
<evidence type="ECO:0000313" key="5">
    <source>
        <dbReference type="EMBL" id="MBW6396775.1"/>
    </source>
</evidence>
<comment type="caution">
    <text evidence="5">The sequence shown here is derived from an EMBL/GenBank/DDBJ whole genome shotgun (WGS) entry which is preliminary data.</text>
</comment>
<evidence type="ECO:0000256" key="1">
    <source>
        <dbReference type="ARBA" id="ARBA00006739"/>
    </source>
</evidence>
<dbReference type="CDD" id="cd00761">
    <property type="entry name" value="Glyco_tranf_GTA_type"/>
    <property type="match status" value="1"/>
</dbReference>
<comment type="similarity">
    <text evidence="1">Belongs to the glycosyltransferase 2 family.</text>
</comment>
<keyword evidence="3" id="KW-0808">Transferase</keyword>
<protein>
    <submittedName>
        <fullName evidence="5">Glycosyltransferase family 2 protein</fullName>
    </submittedName>
</protein>
<reference evidence="5 6" key="1">
    <citation type="submission" date="2021-07" db="EMBL/GenBank/DDBJ databases">
        <authorList>
            <person name="So Y."/>
        </authorList>
    </citation>
    <scope>NUCLEOTIDE SEQUENCE [LARGE SCALE GENOMIC DNA]</scope>
    <source>
        <strain evidence="5 6">HJA6</strain>
    </source>
</reference>
<dbReference type="RefSeq" id="WP_219761293.1">
    <property type="nucleotide sequence ID" value="NZ_JAHYBZ010000001.1"/>
</dbReference>
<dbReference type="SUPFAM" id="SSF53448">
    <property type="entry name" value="Nucleotide-diphospho-sugar transferases"/>
    <property type="match status" value="1"/>
</dbReference>
<evidence type="ECO:0000259" key="4">
    <source>
        <dbReference type="Pfam" id="PF00535"/>
    </source>
</evidence>
<dbReference type="Gene3D" id="3.90.550.10">
    <property type="entry name" value="Spore Coat Polysaccharide Biosynthesis Protein SpsA, Chain A"/>
    <property type="match status" value="1"/>
</dbReference>
<name>A0ABS7A3F1_9PROT</name>
<feature type="domain" description="Glycosyltransferase 2-like" evidence="4">
    <location>
        <begin position="8"/>
        <end position="125"/>
    </location>
</feature>
<proteinExistence type="inferred from homology"/>
<evidence type="ECO:0000256" key="2">
    <source>
        <dbReference type="ARBA" id="ARBA00022676"/>
    </source>
</evidence>
<dbReference type="EMBL" id="JAHYBZ010000001">
    <property type="protein sequence ID" value="MBW6396775.1"/>
    <property type="molecule type" value="Genomic_DNA"/>
</dbReference>